<dbReference type="Proteomes" id="UP000565579">
    <property type="component" value="Unassembled WGS sequence"/>
</dbReference>
<proteinExistence type="predicted"/>
<evidence type="ECO:0008006" key="3">
    <source>
        <dbReference type="Google" id="ProtNLM"/>
    </source>
</evidence>
<accession>A0A7X0P711</accession>
<evidence type="ECO:0000313" key="1">
    <source>
        <dbReference type="EMBL" id="MBB6556236.1"/>
    </source>
</evidence>
<name>A0A7X0P711_9ACTN</name>
<evidence type="ECO:0000313" key="2">
    <source>
        <dbReference type="Proteomes" id="UP000565579"/>
    </source>
</evidence>
<sequence>MSARPLILLDVDGVLNVLTIDPGPGWERHTCQSWNGTYRVRLNPAHGPMLLELAEQTGAELVWATTWTDDANREIGPKIGLPKLPVIDVMAGDDEPWINPKVPPVAAYVAGRPFVWFDDELDATDRAYLADQAGVSDFLIVDVPAGLGLSAEHVQQAADWLAALTPQP</sequence>
<keyword evidence="2" id="KW-1185">Reference proteome</keyword>
<dbReference type="Pfam" id="PF18143">
    <property type="entry name" value="HAD_SAK_2"/>
    <property type="match status" value="1"/>
</dbReference>
<reference evidence="1 2" key="1">
    <citation type="submission" date="2020-08" db="EMBL/GenBank/DDBJ databases">
        <title>Sequencing the genomes of 1000 actinobacteria strains.</title>
        <authorList>
            <person name="Klenk H.-P."/>
        </authorList>
    </citation>
    <scope>NUCLEOTIDE SEQUENCE [LARGE SCALE GENOMIC DNA]</scope>
    <source>
        <strain evidence="1 2">DSM 43768</strain>
    </source>
</reference>
<gene>
    <name evidence="1" type="ORF">HD593_011031</name>
</gene>
<dbReference type="EMBL" id="JACHMI010000001">
    <property type="protein sequence ID" value="MBB6556236.1"/>
    <property type="molecule type" value="Genomic_DNA"/>
</dbReference>
<dbReference type="AlphaFoldDB" id="A0A7X0P711"/>
<comment type="caution">
    <text evidence="1">The sequence shown here is derived from an EMBL/GenBank/DDBJ whole genome shotgun (WGS) entry which is preliminary data.</text>
</comment>
<protein>
    <recommendedName>
        <fullName evidence="3">Secreted protein</fullName>
    </recommendedName>
</protein>
<dbReference type="RefSeq" id="WP_185110710.1">
    <property type="nucleotide sequence ID" value="NZ_BAAAXY010000153.1"/>
</dbReference>
<organism evidence="1 2">
    <name type="scientific">Nonomuraea rubra</name>
    <dbReference type="NCBI Taxonomy" id="46180"/>
    <lineage>
        <taxon>Bacteria</taxon>
        <taxon>Bacillati</taxon>
        <taxon>Actinomycetota</taxon>
        <taxon>Actinomycetes</taxon>
        <taxon>Streptosporangiales</taxon>
        <taxon>Streptosporangiaceae</taxon>
        <taxon>Nonomuraea</taxon>
    </lineage>
</organism>